<dbReference type="EMBL" id="LC269921">
    <property type="protein sequence ID" value="BBA18631.1"/>
    <property type="molecule type" value="Genomic_DNA"/>
</dbReference>
<name>B2XTA9_HETAK</name>
<keyword evidence="4 11" id="KW-0547">Nucleotide-binding</keyword>
<keyword evidence="8 11" id="KW-0238">DNA-binding</keyword>
<evidence type="ECO:0000256" key="3">
    <source>
        <dbReference type="ARBA" id="ARBA00022705"/>
    </source>
</evidence>
<evidence type="ECO:0000256" key="9">
    <source>
        <dbReference type="ARBA" id="ARBA00023235"/>
    </source>
</evidence>
<dbReference type="GO" id="GO:0043139">
    <property type="term" value="F:5'-3' DNA helicase activity"/>
    <property type="evidence" value="ECO:0007669"/>
    <property type="project" value="UniProtKB-EC"/>
</dbReference>
<dbReference type="Gene3D" id="3.40.50.300">
    <property type="entry name" value="P-loop containing nucleotide triphosphate hydrolases"/>
    <property type="match status" value="2"/>
</dbReference>
<evidence type="ECO:0000256" key="11">
    <source>
        <dbReference type="RuleBase" id="RU362085"/>
    </source>
</evidence>
<dbReference type="InterPro" id="IPR036185">
    <property type="entry name" value="DNA_heli_DnaB-like_N_sf"/>
</dbReference>
<keyword evidence="3 11" id="KW-0235">DNA replication</keyword>
<dbReference type="EC" id="5.6.2.3" evidence="11"/>
<feature type="domain" description="SF4 helicase" evidence="12">
    <location>
        <begin position="176"/>
        <end position="381"/>
    </location>
</feature>
<evidence type="ECO:0000313" key="20">
    <source>
        <dbReference type="EMBL" id="BBA19047.1"/>
    </source>
</evidence>
<evidence type="ECO:0000256" key="1">
    <source>
        <dbReference type="ARBA" id="ARBA00008428"/>
    </source>
</evidence>
<dbReference type="GeneID" id="6335554"/>
<evidence type="ECO:0000313" key="17">
    <source>
        <dbReference type="EMBL" id="BBA18631.1"/>
    </source>
</evidence>
<comment type="function">
    <text evidence="11">The main replicative DNA helicase, it participates in initiation and elongation during chromosome replication. Travels ahead of the DNA replisome, separating dsDNA into templates for DNA synthesis. A processive ATP-dependent 5'-3' DNA helicase it has DNA-dependent ATPase activity.</text>
</comment>
<dbReference type="InterPro" id="IPR007693">
    <property type="entry name" value="DNA_helicase_DnaB-like_N"/>
</dbReference>
<dbReference type="InterPro" id="IPR007694">
    <property type="entry name" value="DNA_helicase_DnaB-like_C"/>
</dbReference>
<organism evidence="13">
    <name type="scientific">Heterosigma akashiwo</name>
    <name type="common">Chromophytic alga</name>
    <name type="synonym">Heterosigma carterae</name>
    <dbReference type="NCBI Taxonomy" id="2829"/>
    <lineage>
        <taxon>Eukaryota</taxon>
        <taxon>Sar</taxon>
        <taxon>Stramenopiles</taxon>
        <taxon>Ochrophyta</taxon>
        <taxon>Raphidophyceae</taxon>
        <taxon>Chattonellales</taxon>
        <taxon>Chattonellaceae</taxon>
        <taxon>Heterosigma</taxon>
    </lineage>
</organism>
<dbReference type="InterPro" id="IPR027417">
    <property type="entry name" value="P-loop_NTPase"/>
</dbReference>
<evidence type="ECO:0000256" key="2">
    <source>
        <dbReference type="ARBA" id="ARBA00022515"/>
    </source>
</evidence>
<dbReference type="PROSITE" id="PS51199">
    <property type="entry name" value="SF4_HELICASE"/>
    <property type="match status" value="2"/>
</dbReference>
<feature type="domain" description="SF4 helicase" evidence="12">
    <location>
        <begin position="510"/>
        <end position="567"/>
    </location>
</feature>
<evidence type="ECO:0000313" key="14">
    <source>
        <dbReference type="EMBL" id="BBA18215.1"/>
    </source>
</evidence>
<dbReference type="EMBL" id="LC269923">
    <property type="protein sequence ID" value="BBA18908.1"/>
    <property type="molecule type" value="Genomic_DNA"/>
</dbReference>
<dbReference type="NCBIfam" id="TIGR00665">
    <property type="entry name" value="DnaB"/>
    <property type="match status" value="1"/>
</dbReference>
<keyword evidence="2 11" id="KW-0639">Primosome</keyword>
<dbReference type="Gene3D" id="2.170.16.10">
    <property type="entry name" value="Hedgehog/Intein (Hint) domain"/>
    <property type="match status" value="1"/>
</dbReference>
<gene>
    <name evidence="13" type="primary">dnaB</name>
    <name evidence="13" type="ordered locus">Heak293_Cp100</name>
</gene>
<evidence type="ECO:0000256" key="6">
    <source>
        <dbReference type="ARBA" id="ARBA00022806"/>
    </source>
</evidence>
<evidence type="ECO:0000256" key="5">
    <source>
        <dbReference type="ARBA" id="ARBA00022801"/>
    </source>
</evidence>
<keyword evidence="6 11" id="KW-0347">Helicase</keyword>
<dbReference type="GO" id="GO:0005524">
    <property type="term" value="F:ATP binding"/>
    <property type="evidence" value="ECO:0007669"/>
    <property type="project" value="UniProtKB-UniRule"/>
</dbReference>
<evidence type="ECO:0000256" key="4">
    <source>
        <dbReference type="ARBA" id="ARBA00022741"/>
    </source>
</evidence>
<dbReference type="InterPro" id="IPR016136">
    <property type="entry name" value="DNA_helicase_N/primase_C"/>
</dbReference>
<dbReference type="GO" id="GO:0005829">
    <property type="term" value="C:cytosol"/>
    <property type="evidence" value="ECO:0007669"/>
    <property type="project" value="TreeGrafter"/>
</dbReference>
<dbReference type="EMBL" id="LC269922">
    <property type="protein sequence ID" value="BBA18770.1"/>
    <property type="molecule type" value="Genomic_DNA"/>
</dbReference>
<dbReference type="EMBL" id="LC269924">
    <property type="protein sequence ID" value="BBA19047.1"/>
    <property type="molecule type" value="Genomic_DNA"/>
</dbReference>
<comment type="catalytic activity">
    <reaction evidence="10 11">
        <text>ATP + H2O = ADP + phosphate + H(+)</text>
        <dbReference type="Rhea" id="RHEA:13065"/>
        <dbReference type="ChEBI" id="CHEBI:15377"/>
        <dbReference type="ChEBI" id="CHEBI:15378"/>
        <dbReference type="ChEBI" id="CHEBI:30616"/>
        <dbReference type="ChEBI" id="CHEBI:43474"/>
        <dbReference type="ChEBI" id="CHEBI:456216"/>
        <dbReference type="EC" id="5.6.2.3"/>
    </reaction>
</comment>
<evidence type="ECO:0000256" key="10">
    <source>
        <dbReference type="ARBA" id="ARBA00048954"/>
    </source>
</evidence>
<dbReference type="GO" id="GO:0016787">
    <property type="term" value="F:hydrolase activity"/>
    <property type="evidence" value="ECO:0007669"/>
    <property type="project" value="UniProtKB-KW"/>
</dbReference>
<evidence type="ECO:0000259" key="12">
    <source>
        <dbReference type="PROSITE" id="PS51199"/>
    </source>
</evidence>
<dbReference type="Gene3D" id="1.10.860.10">
    <property type="entry name" value="DNAb Helicase, Chain A"/>
    <property type="match status" value="1"/>
</dbReference>
<reference evidence="13" key="1">
    <citation type="journal article" date="2008" name="BMC Genomics">
        <title>Chloroplast genome sequencing analysis of Heterosigma akashiwo CCMP452 (West Atlantic) and NIES293 (West Pacific) strains.</title>
        <authorList>
            <person name="Cattolico R.A."/>
            <person name="Jacobs M.A."/>
            <person name="Zhou Y."/>
            <person name="Chang J."/>
            <person name="Duplessis M."/>
            <person name="Lybrand T."/>
            <person name="McKay J."/>
            <person name="Ong H.C."/>
            <person name="Sims E."/>
            <person name="Rocap G."/>
        </authorList>
    </citation>
    <scope>NUCLEOTIDE SEQUENCE [LARGE SCALE GENOMIC DNA]</scope>
    <source>
        <strain evidence="13">NIES 293</strain>
    </source>
</reference>
<comment type="similarity">
    <text evidence="1 11">Belongs to the helicase family. DnaB subfamily.</text>
</comment>
<dbReference type="SUPFAM" id="SSF52540">
    <property type="entry name" value="P-loop containing nucleoside triphosphate hydrolases"/>
    <property type="match status" value="2"/>
</dbReference>
<evidence type="ECO:0000313" key="15">
    <source>
        <dbReference type="EMBL" id="BBA18354.1"/>
    </source>
</evidence>
<keyword evidence="13" id="KW-0934">Plastid</keyword>
<proteinExistence type="inferred from homology"/>
<dbReference type="SUPFAM" id="SSF48024">
    <property type="entry name" value="N-terminal domain of DnaB helicase"/>
    <property type="match status" value="1"/>
</dbReference>
<geneLocation type="chloroplast" evidence="13"/>
<dbReference type="Pfam" id="PF03796">
    <property type="entry name" value="DnaB_C"/>
    <property type="match status" value="1"/>
</dbReference>
<dbReference type="GO" id="GO:0003677">
    <property type="term" value="F:DNA binding"/>
    <property type="evidence" value="ECO:0007669"/>
    <property type="project" value="UniProtKB-UniRule"/>
</dbReference>
<dbReference type="InterPro" id="IPR007692">
    <property type="entry name" value="DNA_helicase_DnaB"/>
</dbReference>
<evidence type="ECO:0000313" key="16">
    <source>
        <dbReference type="EMBL" id="BBA18493.1"/>
    </source>
</evidence>
<dbReference type="EMBL" id="LC269918">
    <property type="protein sequence ID" value="BBA18215.1"/>
    <property type="molecule type" value="Genomic_DNA"/>
</dbReference>
<protein>
    <recommendedName>
        <fullName evidence="11">Replicative DNA helicase</fullName>
        <ecNumber evidence="11">5.6.2.3</ecNumber>
    </recommendedName>
</protein>
<dbReference type="PANTHER" id="PTHR30153:SF2">
    <property type="entry name" value="REPLICATIVE DNA HELICASE"/>
    <property type="match status" value="1"/>
</dbReference>
<dbReference type="EMBL" id="LC269920">
    <property type="protein sequence ID" value="BBA18493.1"/>
    <property type="molecule type" value="Genomic_DNA"/>
</dbReference>
<dbReference type="PANTHER" id="PTHR30153">
    <property type="entry name" value="REPLICATIVE DNA HELICASE DNAB"/>
    <property type="match status" value="1"/>
</dbReference>
<sequence length="567" mass="65566">MRHQKQILPYNLIAEKIVLGTILTNSDAINFVCQILPIEAFYLKSHQYIYRAALVLNANNQTVDLITLSNWLQDNNLIEKIGGLGTLNNLVEKIVGFINLNEYTALIQDKYIRRLLIIFGNEIVKLGYQTNLPLEKTFAQIERKLFKLSKRKKFKNLSTTGEILTEILLEIKKNENVENFNGYKSNFEDLNLITQGFQKSDLIVIAGRPAMGKTAFALNVTLDIAIKYNIPVIFFSLEMTKYQLMYRLLTIETKINTNRIKTAQLNEIEWKNVNKAVKKLSNLPLYIDDTGTISLSEIHFRIQKIKLQFGKIGFVVIDYLQLLETVQKNENRVQEISKITRSLKGFAREFDTPIFVLSQLSRNVESRTNKRPILSDLRESGCIYFNDCLSSNLNQIGVYQHNKNLIMKTKKFKIKSSGLKPVFLVKNFINLTTNLTANHKLLTNLKWQRIDECNYLTIGKFSFFLPKKNLKSIVKFNFKQISYTGLKIVCDFEVNSSKSFFYNSFILHNSIEQDADIVLMLYRDEYYYEKTENKGIAELIIAKHRNGPVGTIQLGFNNSLTKFFNFS</sequence>
<dbReference type="EMBL" id="LC269919">
    <property type="protein sequence ID" value="BBA18354.1"/>
    <property type="molecule type" value="Genomic_DNA"/>
</dbReference>
<evidence type="ECO:0000256" key="7">
    <source>
        <dbReference type="ARBA" id="ARBA00022840"/>
    </source>
</evidence>
<dbReference type="GO" id="GO:0006269">
    <property type="term" value="P:DNA replication, synthesis of primer"/>
    <property type="evidence" value="ECO:0007669"/>
    <property type="project" value="UniProtKB-UniRule"/>
</dbReference>
<keyword evidence="7 11" id="KW-0067">ATP-binding</keyword>
<evidence type="ECO:0000256" key="8">
    <source>
        <dbReference type="ARBA" id="ARBA00023125"/>
    </source>
</evidence>
<dbReference type="RefSeq" id="YP_001936401.1">
    <property type="nucleotide sequence ID" value="NC_010772.1"/>
</dbReference>
<evidence type="ECO:0000313" key="19">
    <source>
        <dbReference type="EMBL" id="BBA18908.1"/>
    </source>
</evidence>
<accession>B2XTA9</accession>
<evidence type="ECO:0000313" key="13">
    <source>
        <dbReference type="EMBL" id="ABV66007.1"/>
    </source>
</evidence>
<reference evidence="14" key="2">
    <citation type="submission" date="2017-05" db="EMBL/GenBank/DDBJ databases">
        <title>Chloroplast genome sequences of Heterosigma akashiwo, a bloom-forming raphidophyte.</title>
        <authorList>
            <person name="Ueki S."/>
        </authorList>
    </citation>
    <scope>NUCLEOTIDE SEQUENCE</scope>
    <source>
        <strain evidence="16">CCAP934/4</strain>
        <strain evidence="14">CCAP934/8</strain>
        <strain evidence="20">CCMP1596</strain>
        <strain evidence="17">CCMP2274</strain>
        <strain evidence="18">CCMP3374</strain>
        <strain evidence="15">EHUSP01</strain>
        <strain evidence="19">HaFk01</strain>
    </source>
</reference>
<dbReference type="Pfam" id="PF00772">
    <property type="entry name" value="DnaB"/>
    <property type="match status" value="1"/>
</dbReference>
<dbReference type="CDD" id="cd00984">
    <property type="entry name" value="DnaB_C"/>
    <property type="match status" value="1"/>
</dbReference>
<keyword evidence="5 11" id="KW-0378">Hydrolase</keyword>
<dbReference type="EMBL" id="EU168190">
    <property type="protein sequence ID" value="ABV66007.1"/>
    <property type="molecule type" value="Genomic_DNA"/>
</dbReference>
<dbReference type="AlphaFoldDB" id="B2XTA9"/>
<evidence type="ECO:0000313" key="18">
    <source>
        <dbReference type="EMBL" id="BBA18770.1"/>
    </source>
</evidence>
<keyword evidence="9" id="KW-0413">Isomerase</keyword>
<keyword evidence="13" id="KW-0150">Chloroplast</keyword>